<keyword evidence="2" id="KW-0805">Transcription regulation</keyword>
<dbReference type="GO" id="GO:0005737">
    <property type="term" value="C:cytoplasm"/>
    <property type="evidence" value="ECO:0007669"/>
    <property type="project" value="UniProtKB-ARBA"/>
</dbReference>
<accession>A0A8C3DEG3</accession>
<feature type="region of interest" description="Disordered" evidence="7">
    <location>
        <begin position="124"/>
        <end position="154"/>
    </location>
</feature>
<dbReference type="GO" id="GO:0070309">
    <property type="term" value="P:lens fiber cell morphogenesis"/>
    <property type="evidence" value="ECO:0007669"/>
    <property type="project" value="UniProtKB-ARBA"/>
</dbReference>
<feature type="region of interest" description="Disordered" evidence="7">
    <location>
        <begin position="186"/>
        <end position="209"/>
    </location>
</feature>
<evidence type="ECO:0000256" key="3">
    <source>
        <dbReference type="ARBA" id="ARBA00023125"/>
    </source>
</evidence>
<organism evidence="8 9">
    <name type="scientific">Corvus moneduloides</name>
    <name type="common">New Caledonian crow</name>
    <dbReference type="NCBI Taxonomy" id="1196302"/>
    <lineage>
        <taxon>Eukaryota</taxon>
        <taxon>Metazoa</taxon>
        <taxon>Chordata</taxon>
        <taxon>Craniata</taxon>
        <taxon>Vertebrata</taxon>
        <taxon>Euteleostomi</taxon>
        <taxon>Archelosauria</taxon>
        <taxon>Archosauria</taxon>
        <taxon>Dinosauria</taxon>
        <taxon>Saurischia</taxon>
        <taxon>Theropoda</taxon>
        <taxon>Coelurosauria</taxon>
        <taxon>Aves</taxon>
        <taxon>Neognathae</taxon>
        <taxon>Neoaves</taxon>
        <taxon>Telluraves</taxon>
        <taxon>Australaves</taxon>
        <taxon>Passeriformes</taxon>
        <taxon>Corvoidea</taxon>
        <taxon>Corvidae</taxon>
        <taxon>Corvus</taxon>
    </lineage>
</organism>
<dbReference type="GO" id="GO:0048646">
    <property type="term" value="P:anatomical structure formation involved in morphogenesis"/>
    <property type="evidence" value="ECO:0007669"/>
    <property type="project" value="UniProtKB-ARBA"/>
</dbReference>
<dbReference type="GO" id="GO:0000978">
    <property type="term" value="F:RNA polymerase II cis-regulatory region sequence-specific DNA binding"/>
    <property type="evidence" value="ECO:0007669"/>
    <property type="project" value="TreeGrafter"/>
</dbReference>
<name>A0A8C3DEG3_CORMO</name>
<feature type="region of interest" description="Disordered" evidence="7">
    <location>
        <begin position="255"/>
        <end position="295"/>
    </location>
</feature>
<dbReference type="SUPFAM" id="SSF46689">
    <property type="entry name" value="Homeodomain-like"/>
    <property type="match status" value="1"/>
</dbReference>
<feature type="compositionally biased region" description="Basic and acidic residues" evidence="7">
    <location>
        <begin position="141"/>
        <end position="151"/>
    </location>
</feature>
<dbReference type="PANTHER" id="PTHR12198:SF5">
    <property type="entry name" value="PROSPERO HOMEOBOX PROTEIN 2"/>
    <property type="match status" value="1"/>
</dbReference>
<keyword evidence="6" id="KW-0539">Nucleus</keyword>
<accession>A0A8U7M894</accession>
<evidence type="ECO:0000313" key="8">
    <source>
        <dbReference type="Ensembl" id="ENSCMUP00000005408.2"/>
    </source>
</evidence>
<dbReference type="PANTHER" id="PTHR12198">
    <property type="entry name" value="HOMEOBOX PROTEIN PROSPERO/PROX-1/CEH-26"/>
    <property type="match status" value="1"/>
</dbReference>
<dbReference type="AlphaFoldDB" id="A0A8C3DEG3"/>
<dbReference type="GO" id="GO:0000981">
    <property type="term" value="F:DNA-binding transcription factor activity, RNA polymerase II-specific"/>
    <property type="evidence" value="ECO:0007669"/>
    <property type="project" value="TreeGrafter"/>
</dbReference>
<dbReference type="GO" id="GO:0070365">
    <property type="term" value="P:hepatocyte differentiation"/>
    <property type="evidence" value="ECO:0007669"/>
    <property type="project" value="UniProtKB-ARBA"/>
</dbReference>
<evidence type="ECO:0000256" key="1">
    <source>
        <dbReference type="ARBA" id="ARBA00004123"/>
    </source>
</evidence>
<feature type="compositionally biased region" description="Basic and acidic residues" evidence="7">
    <location>
        <begin position="186"/>
        <end position="197"/>
    </location>
</feature>
<dbReference type="GO" id="GO:0031016">
    <property type="term" value="P:pancreas development"/>
    <property type="evidence" value="ECO:0007669"/>
    <property type="project" value="UniProtKB-ARBA"/>
</dbReference>
<dbReference type="FunFam" id="1.10.10.500:FF:000001">
    <property type="entry name" value="Prospero homeobox protein 1"/>
    <property type="match status" value="1"/>
</dbReference>
<comment type="subcellular location">
    <subcellularLocation>
        <location evidence="1">Nucleus</location>
    </subcellularLocation>
</comment>
<dbReference type="Ensembl" id="ENSCMUT00000005831.2">
    <property type="protein sequence ID" value="ENSCMUP00000005408.2"/>
    <property type="gene ID" value="ENSCMUG00000003620.2"/>
</dbReference>
<feature type="compositionally biased region" description="Polar residues" evidence="7">
    <location>
        <begin position="127"/>
        <end position="140"/>
    </location>
</feature>
<dbReference type="GO" id="GO:0005634">
    <property type="term" value="C:nucleus"/>
    <property type="evidence" value="ECO:0007669"/>
    <property type="project" value="UniProtKB-SubCell"/>
</dbReference>
<evidence type="ECO:0000256" key="7">
    <source>
        <dbReference type="SAM" id="MobiDB-lite"/>
    </source>
</evidence>
<dbReference type="GO" id="GO:0048598">
    <property type="term" value="P:embryonic morphogenesis"/>
    <property type="evidence" value="ECO:0007669"/>
    <property type="project" value="UniProtKB-ARBA"/>
</dbReference>
<dbReference type="InterPro" id="IPR039350">
    <property type="entry name" value="Prospero_homeodomain"/>
</dbReference>
<dbReference type="OMA" id="YPIPPRM"/>
<keyword evidence="3" id="KW-0238">DNA-binding</keyword>
<dbReference type="PROSITE" id="PS51818">
    <property type="entry name" value="HOMEO_PROSPERO"/>
    <property type="match status" value="1"/>
</dbReference>
<evidence type="ECO:0000256" key="2">
    <source>
        <dbReference type="ARBA" id="ARBA00023015"/>
    </source>
</evidence>
<dbReference type="GO" id="GO:0001945">
    <property type="term" value="P:lymph vessel development"/>
    <property type="evidence" value="ECO:0007669"/>
    <property type="project" value="UniProtKB-ARBA"/>
</dbReference>
<reference evidence="9" key="1">
    <citation type="submission" date="2019-10" db="EMBL/GenBank/DDBJ databases">
        <title>Corvus moneduloides (New Caledonian crow) genome, bCorMon1, primary haplotype.</title>
        <authorList>
            <person name="Rutz C."/>
            <person name="Fungtammasan C."/>
            <person name="Mountcastle J."/>
            <person name="Formenti G."/>
            <person name="Chow W."/>
            <person name="Howe K."/>
            <person name="Steele M.P."/>
            <person name="Fernandes J."/>
            <person name="Gilbert M.T.P."/>
            <person name="Fedrigo O."/>
            <person name="Jarvis E.D."/>
            <person name="Gemmell N."/>
        </authorList>
    </citation>
    <scope>NUCLEOTIDE SEQUENCE [LARGE SCALE GENOMIC DNA]</scope>
</reference>
<gene>
    <name evidence="8" type="primary">PROX2</name>
</gene>
<reference evidence="8" key="3">
    <citation type="submission" date="2025-09" db="UniProtKB">
        <authorList>
            <consortium name="Ensembl"/>
        </authorList>
    </citation>
    <scope>IDENTIFICATION</scope>
</reference>
<dbReference type="InterPro" id="IPR023082">
    <property type="entry name" value="Homeo_prospero_dom"/>
</dbReference>
<keyword evidence="4" id="KW-0371">Homeobox</keyword>
<dbReference type="Pfam" id="PF05044">
    <property type="entry name" value="HPD"/>
    <property type="match status" value="1"/>
</dbReference>
<evidence type="ECO:0000256" key="4">
    <source>
        <dbReference type="ARBA" id="ARBA00023155"/>
    </source>
</evidence>
<sequence>MNVWLLGGSCGSAQGIAAEEDTMDSRTGFEQDRDYATSGHGEGLKLEPCFQTDSLLPSSNASLIPQFLSHTVIGRNLDPTILFPSSQAVALPHDYKCGACPGEEVQAPAFPRTCAPGPVPCAGDGDQLSNQHPRDQLSNQHPRDQLSDQHVRAKRARVESIIQGMSLPPTPQAFDTNLEAALRHERERGAEMPQESKRKPRVPQQGVGAVGRVAPTGGSSHAKGCQQLKEQLCFLEQQLRWLQEKFYQVCDSEDAAQTQEDTEKVQPLPGKPKDRLNKDSATATSNPRKAPLRGSVLEVHGLEEAEDRGDTGGLPSAVSVLSQALKHELAVVTSQVVDSVLKTVWPKADSHSQKQHHSLLMLGPDARREYSAGGKCRKPLAKPSPMNAPGSLGSPQAGVLTGALGKSLGSYAGSFSSRGVRKSSRIPTVGYSLGSATPVQDSQLLSQLLGYGQHSLWGSDSRESPSLERGCPEPLNLHWGTVKLRSSTVRQQQHHPLPLSPANRESLALQPAGRDGLVLRDMPSSGFAMCRLSLTPRQMQEALTPGHLKKAKLMFFFTRYPSSTLLKTYFLDVQFSRCITSQLIKWFSNFREFYYIQVEKFARQALLEGVVDACTLQVSRDSELFRALNMHYNKGNDFEVPGRFLEVASLTLQEFFSAVRAGKDADPSWKKPIYKIISKLDSDIPEGFKAAGCSQELLHS</sequence>
<feature type="region of interest" description="Disordered" evidence="7">
    <location>
        <begin position="371"/>
        <end position="394"/>
    </location>
</feature>
<reference evidence="8" key="2">
    <citation type="submission" date="2025-08" db="UniProtKB">
        <authorList>
            <consortium name="Ensembl"/>
        </authorList>
    </citation>
    <scope>IDENTIFICATION</scope>
</reference>
<keyword evidence="5" id="KW-0804">Transcription</keyword>
<dbReference type="InterPro" id="IPR037131">
    <property type="entry name" value="Homeo_prospero_dom_sf"/>
</dbReference>
<evidence type="ECO:0000256" key="5">
    <source>
        <dbReference type="ARBA" id="ARBA00023163"/>
    </source>
</evidence>
<keyword evidence="9" id="KW-1185">Reference proteome</keyword>
<dbReference type="GO" id="GO:0035295">
    <property type="term" value="P:tube development"/>
    <property type="evidence" value="ECO:0007669"/>
    <property type="project" value="UniProtKB-ARBA"/>
</dbReference>
<dbReference type="Gene3D" id="1.10.10.500">
    <property type="entry name" value="Homeo-prospero domain"/>
    <property type="match status" value="1"/>
</dbReference>
<dbReference type="GO" id="GO:0060042">
    <property type="term" value="P:retina morphogenesis in camera-type eye"/>
    <property type="evidence" value="ECO:0007669"/>
    <property type="project" value="UniProtKB-ARBA"/>
</dbReference>
<dbReference type="GO" id="GO:0007417">
    <property type="term" value="P:central nervous system development"/>
    <property type="evidence" value="ECO:0007669"/>
    <property type="project" value="UniProtKB-ARBA"/>
</dbReference>
<evidence type="ECO:0000313" key="9">
    <source>
        <dbReference type="Proteomes" id="UP000694553"/>
    </source>
</evidence>
<proteinExistence type="predicted"/>
<evidence type="ECO:0000256" key="6">
    <source>
        <dbReference type="ARBA" id="ARBA00023242"/>
    </source>
</evidence>
<dbReference type="Proteomes" id="UP000694553">
    <property type="component" value="Unassembled WGS sequence"/>
</dbReference>
<dbReference type="InterPro" id="IPR009057">
    <property type="entry name" value="Homeodomain-like_sf"/>
</dbReference>
<protein>
    <submittedName>
        <fullName evidence="8">Prospero homeobox 2</fullName>
    </submittedName>
</protein>